<dbReference type="HOGENOM" id="CLU_1027309_0_0_1"/>
<evidence type="ECO:0000259" key="1">
    <source>
        <dbReference type="PROSITE" id="PS50033"/>
    </source>
</evidence>
<dbReference type="InterPro" id="IPR029071">
    <property type="entry name" value="Ubiquitin-like_domsf"/>
</dbReference>
<dbReference type="PANTHER" id="PTHR46424:SF1">
    <property type="entry name" value="UBX DOMAIN-CONTAINING PROTEIN 4"/>
    <property type="match status" value="1"/>
</dbReference>
<dbReference type="Proteomes" id="UP000001744">
    <property type="component" value="Unassembled WGS sequence"/>
</dbReference>
<dbReference type="PROSITE" id="PS50033">
    <property type="entry name" value="UBX"/>
    <property type="match status" value="1"/>
</dbReference>
<reference evidence="2 3" key="1">
    <citation type="journal article" date="2011" name="Science">
        <title>Comparative functional genomics of the fission yeasts.</title>
        <authorList>
            <person name="Rhind N."/>
            <person name="Chen Z."/>
            <person name="Yassour M."/>
            <person name="Thompson D.A."/>
            <person name="Haas B.J."/>
            <person name="Habib N."/>
            <person name="Wapinski I."/>
            <person name="Roy S."/>
            <person name="Lin M.F."/>
            <person name="Heiman D.I."/>
            <person name="Young S.K."/>
            <person name="Furuya K."/>
            <person name="Guo Y."/>
            <person name="Pidoux A."/>
            <person name="Chen H.M."/>
            <person name="Robbertse B."/>
            <person name="Goldberg J.M."/>
            <person name="Aoki K."/>
            <person name="Bayne E.H."/>
            <person name="Berlin A.M."/>
            <person name="Desjardins C.A."/>
            <person name="Dobbs E."/>
            <person name="Dukaj L."/>
            <person name="Fan L."/>
            <person name="FitzGerald M.G."/>
            <person name="French C."/>
            <person name="Gujja S."/>
            <person name="Hansen K."/>
            <person name="Keifenheim D."/>
            <person name="Levin J.Z."/>
            <person name="Mosher R.A."/>
            <person name="Mueller C.A."/>
            <person name="Pfiffner J."/>
            <person name="Priest M."/>
            <person name="Russ C."/>
            <person name="Smialowska A."/>
            <person name="Swoboda P."/>
            <person name="Sykes S.M."/>
            <person name="Vaughn M."/>
            <person name="Vengrova S."/>
            <person name="Yoder R."/>
            <person name="Zeng Q."/>
            <person name="Allshire R."/>
            <person name="Baulcombe D."/>
            <person name="Birren B.W."/>
            <person name="Brown W."/>
            <person name="Ekwall K."/>
            <person name="Kellis M."/>
            <person name="Leatherwood J."/>
            <person name="Levin H."/>
            <person name="Margalit H."/>
            <person name="Martienssen R."/>
            <person name="Nieduszynski C.A."/>
            <person name="Spatafora J.W."/>
            <person name="Friedman N."/>
            <person name="Dalgaard J.Z."/>
            <person name="Baumann P."/>
            <person name="Niki H."/>
            <person name="Regev A."/>
            <person name="Nusbaum C."/>
        </authorList>
    </citation>
    <scope>NUCLEOTIDE SEQUENCE [LARGE SCALE GENOMIC DNA]</scope>
    <source>
        <strain evidence="3">yFS275 / FY16936</strain>
    </source>
</reference>
<dbReference type="AlphaFoldDB" id="B6K7F3"/>
<dbReference type="VEuPathDB" id="FungiDB:SJAG_04662"/>
<feature type="domain" description="UBX" evidence="1">
    <location>
        <begin position="161"/>
        <end position="237"/>
    </location>
</feature>
<dbReference type="SUPFAM" id="SSF54236">
    <property type="entry name" value="Ubiquitin-like"/>
    <property type="match status" value="1"/>
</dbReference>
<dbReference type="InterPro" id="IPR001012">
    <property type="entry name" value="UBX_dom"/>
</dbReference>
<dbReference type="Pfam" id="PF00789">
    <property type="entry name" value="UBX"/>
    <property type="match status" value="1"/>
</dbReference>
<name>B6K7F3_SCHJY</name>
<organism evidence="2 3">
    <name type="scientific">Schizosaccharomyces japonicus (strain yFS275 / FY16936)</name>
    <name type="common">Fission yeast</name>
    <dbReference type="NCBI Taxonomy" id="402676"/>
    <lineage>
        <taxon>Eukaryota</taxon>
        <taxon>Fungi</taxon>
        <taxon>Dikarya</taxon>
        <taxon>Ascomycota</taxon>
        <taxon>Taphrinomycotina</taxon>
        <taxon>Schizosaccharomycetes</taxon>
        <taxon>Schizosaccharomycetales</taxon>
        <taxon>Schizosaccharomycetaceae</taxon>
        <taxon>Schizosaccharomyces</taxon>
    </lineage>
</organism>
<dbReference type="PANTHER" id="PTHR46424">
    <property type="entry name" value="UBX DOMAIN-CONTAINING PROTEIN 4"/>
    <property type="match status" value="1"/>
</dbReference>
<dbReference type="SMART" id="SM00166">
    <property type="entry name" value="UBX"/>
    <property type="match status" value="1"/>
</dbReference>
<evidence type="ECO:0000313" key="3">
    <source>
        <dbReference type="Proteomes" id="UP000001744"/>
    </source>
</evidence>
<dbReference type="CDD" id="cd01767">
    <property type="entry name" value="UBX"/>
    <property type="match status" value="1"/>
</dbReference>
<evidence type="ECO:0000313" key="2">
    <source>
        <dbReference type="EMBL" id="EEB09457.1"/>
    </source>
</evidence>
<gene>
    <name evidence="2" type="ORF">SJAG_04662</name>
</gene>
<keyword evidence="3" id="KW-1185">Reference proteome</keyword>
<dbReference type="Gene3D" id="3.10.20.90">
    <property type="entry name" value="Phosphatidylinositol 3-kinase Catalytic Subunit, Chain A, domain 1"/>
    <property type="match status" value="1"/>
</dbReference>
<dbReference type="RefSeq" id="XP_002175750.1">
    <property type="nucleotide sequence ID" value="XM_002175714.2"/>
</dbReference>
<dbReference type="EMBL" id="KE651168">
    <property type="protein sequence ID" value="EEB09457.1"/>
    <property type="molecule type" value="Genomic_DNA"/>
</dbReference>
<accession>B6K7F3</accession>
<proteinExistence type="predicted"/>
<dbReference type="STRING" id="402676.B6K7F3"/>
<dbReference type="GeneID" id="7049825"/>
<sequence length="271" mass="31235">MHLQTIKSVEELFALSVPDDNAVLLILYTADSWYCLQQLLEKHRVTWDENIKITLAKFPLTSEEAILCQQQYSLKPSPCACLIDKSEVKKTVYFPPDSAGFLKLLRRLGAGFHSKKQNIPKEFSASTEKTVEYVAETRSPTELPKRRVSVDVARLETQMQPDKDACYLNIRLRSGKSLKVYFSSDSTLVDVRAWLYSQGQGKDYEFEHSFPYRLLTESDNTKTLRELGFSPSATLYLKQTQIPSQKRSALRYVKYLLPPLFAVYIYRGMYK</sequence>
<protein>
    <recommendedName>
        <fullName evidence="1">UBX domain-containing protein</fullName>
    </recommendedName>
</protein>
<dbReference type="OrthoDB" id="2445133at2759"/>
<dbReference type="JaponicusDB" id="SJAG_04662"/>